<protein>
    <submittedName>
        <fullName evidence="1">Uncharacterized protein</fullName>
    </submittedName>
</protein>
<organism evidence="1">
    <name type="scientific">uncultured marine group II/III euryarchaeote AD1000_07_F07</name>
    <dbReference type="NCBI Taxonomy" id="1457709"/>
    <lineage>
        <taxon>Archaea</taxon>
        <taxon>Methanobacteriati</taxon>
        <taxon>Methanobacteriota</taxon>
        <taxon>environmental samples</taxon>
    </lineage>
</organism>
<sequence length="223" mass="24770">MELRGTVRFRFRSPEHDVDVLLEGDAGWVNGIREELGLSGELGVLQPLAARLVESDEPKSESAMGEGDEEMFEEMPLPEEAVLPGPPPDPSRIPSVVRVIGSLDVDSGVAELGGRKRSDPDIDVIIEILEELEDEVEPLSDNMSGDPMAEAWIQLLLTLVVREHGHTSLPLSSIERALEGRMNREGAELETFLYRLWTMGRLERIHGGAEIQYAPNPSWLELR</sequence>
<proteinExistence type="predicted"/>
<dbReference type="AlphaFoldDB" id="A0A075FMC9"/>
<reference evidence="1" key="1">
    <citation type="journal article" date="2014" name="Genome Biol. Evol.">
        <title>Pangenome evidence for extensive interdomain horizontal transfer affecting lineage core and shell genes in uncultured planktonic thaumarchaeota and euryarchaeota.</title>
        <authorList>
            <person name="Deschamps P."/>
            <person name="Zivanovic Y."/>
            <person name="Moreira D."/>
            <person name="Rodriguez-Valera F."/>
            <person name="Lopez-Garcia P."/>
        </authorList>
    </citation>
    <scope>NUCLEOTIDE SEQUENCE</scope>
</reference>
<evidence type="ECO:0000313" key="1">
    <source>
        <dbReference type="EMBL" id="AIE90897.1"/>
    </source>
</evidence>
<accession>A0A075FMC9</accession>
<name>A0A075FMC9_9EURY</name>
<dbReference type="EMBL" id="KF900321">
    <property type="protein sequence ID" value="AIE90897.1"/>
    <property type="molecule type" value="Genomic_DNA"/>
</dbReference>